<dbReference type="EMBL" id="JAJAXM010000038">
    <property type="protein sequence ID" value="MCG9027131.1"/>
    <property type="molecule type" value="Genomic_DNA"/>
</dbReference>
<dbReference type="Proteomes" id="UP001200247">
    <property type="component" value="Unassembled WGS sequence"/>
</dbReference>
<evidence type="ECO:0000313" key="2">
    <source>
        <dbReference type="Proteomes" id="UP001200247"/>
    </source>
</evidence>
<dbReference type="RefSeq" id="WP_239887566.1">
    <property type="nucleotide sequence ID" value="NZ_JAJAXM010000038.1"/>
</dbReference>
<dbReference type="Gene3D" id="3.20.20.370">
    <property type="entry name" value="Glycoside hydrolase/deacetylase"/>
    <property type="match status" value="1"/>
</dbReference>
<evidence type="ECO:0000313" key="1">
    <source>
        <dbReference type="EMBL" id="MCG9027131.1"/>
    </source>
</evidence>
<protein>
    <submittedName>
        <fullName evidence="1">Polysaccharide deacetylase</fullName>
    </submittedName>
</protein>
<comment type="caution">
    <text evidence="1">The sequence shown here is derived from an EMBL/GenBank/DDBJ whole genome shotgun (WGS) entry which is preliminary data.</text>
</comment>
<accession>A0ABD4SV52</accession>
<gene>
    <name evidence="1" type="ORF">LH440_14700</name>
</gene>
<sequence>MSRNRYVLVTVDVEAQPARAREEHVKRLVWGEHANGRAGITEMCAIADDVGGKLVHFVDACGVYLHGEPFAEAVRWMVRAGHDVQLHSHSEFLPDSFWAEHGFAPRPTLLNQYDEAKAAFTLRYFSEYLAGITGEKIRAFRAGSFRWNWGTLKAQGELGISLSFNNTMRGLVDGVCPYAEPVRHPFEWSNGVIEVPITERRFPTRGDKVWWGRLAFPSTKRHRDPPWRVLWPYTLGRKIEVLVILLHSWSLLYWDEKGYAVYRDDKRLEDFRKLMNKLAKDYEIITTADFLDLHARGKIQTTHTVDLSLAEMKAPPGKKR</sequence>
<dbReference type="SUPFAM" id="SSF88713">
    <property type="entry name" value="Glycoside hydrolase/deacetylase"/>
    <property type="match status" value="1"/>
</dbReference>
<reference evidence="1 2" key="1">
    <citation type="submission" date="2021-10" db="EMBL/GenBank/DDBJ databases">
        <title>Whole-genome sequencing analysis of Laribacter hongkongensis: virulence gene profiles, carbohydrate-active enzyme prediction, and antimicrobial resistance characterization.</title>
        <authorList>
            <person name="Yuan P."/>
            <person name="Zhan Y."/>
            <person name="Chen D."/>
        </authorList>
    </citation>
    <scope>NUCLEOTIDE SEQUENCE [LARGE SCALE GENOMIC DNA]</scope>
    <source>
        <strain evidence="1 2">W67</strain>
    </source>
</reference>
<proteinExistence type="predicted"/>
<organism evidence="1 2">
    <name type="scientific">Laribacter hongkongensis</name>
    <dbReference type="NCBI Taxonomy" id="168471"/>
    <lineage>
        <taxon>Bacteria</taxon>
        <taxon>Pseudomonadati</taxon>
        <taxon>Pseudomonadota</taxon>
        <taxon>Betaproteobacteria</taxon>
        <taxon>Neisseriales</taxon>
        <taxon>Aquaspirillaceae</taxon>
        <taxon>Laribacter</taxon>
    </lineage>
</organism>
<dbReference type="InterPro" id="IPR011330">
    <property type="entry name" value="Glyco_hydro/deAcase_b/a-brl"/>
</dbReference>
<name>A0ABD4SV52_9NEIS</name>
<dbReference type="AlphaFoldDB" id="A0ABD4SV52"/>